<dbReference type="EMBL" id="DVJO01000050">
    <property type="protein sequence ID" value="HIS82424.1"/>
    <property type="molecule type" value="Genomic_DNA"/>
</dbReference>
<comment type="caution">
    <text evidence="9">The sequence shown here is derived from an EMBL/GenBank/DDBJ whole genome shotgun (WGS) entry which is preliminary data.</text>
</comment>
<reference evidence="9" key="1">
    <citation type="submission" date="2020-10" db="EMBL/GenBank/DDBJ databases">
        <authorList>
            <person name="Gilroy R."/>
        </authorList>
    </citation>
    <scope>NUCLEOTIDE SEQUENCE</scope>
    <source>
        <strain evidence="9">CHK152-2994</strain>
    </source>
</reference>
<dbReference type="Gene3D" id="3.30.60.80">
    <property type="match status" value="1"/>
</dbReference>
<dbReference type="GO" id="GO:0008270">
    <property type="term" value="F:zinc ion binding"/>
    <property type="evidence" value="ECO:0007669"/>
    <property type="project" value="UniProtKB-KW"/>
</dbReference>
<dbReference type="InterPro" id="IPR006171">
    <property type="entry name" value="TOPRIM_dom"/>
</dbReference>
<dbReference type="PROSITE" id="PS01300">
    <property type="entry name" value="RECR"/>
    <property type="match status" value="1"/>
</dbReference>
<dbReference type="GO" id="GO:0003677">
    <property type="term" value="F:DNA binding"/>
    <property type="evidence" value="ECO:0007669"/>
    <property type="project" value="UniProtKB-UniRule"/>
</dbReference>
<evidence type="ECO:0000256" key="1">
    <source>
        <dbReference type="ARBA" id="ARBA00022723"/>
    </source>
</evidence>
<comment type="similarity">
    <text evidence="7">Belongs to the RecR family.</text>
</comment>
<dbReference type="Pfam" id="PF21176">
    <property type="entry name" value="RecR_HhH"/>
    <property type="match status" value="1"/>
</dbReference>
<feature type="domain" description="Toprim" evidence="8">
    <location>
        <begin position="80"/>
        <end position="175"/>
    </location>
</feature>
<keyword evidence="4 7" id="KW-0862">Zinc</keyword>
<dbReference type="InterPro" id="IPR015967">
    <property type="entry name" value="Rcmb_RecR_Znf"/>
</dbReference>
<evidence type="ECO:0000256" key="2">
    <source>
        <dbReference type="ARBA" id="ARBA00022763"/>
    </source>
</evidence>
<dbReference type="GO" id="GO:0006310">
    <property type="term" value="P:DNA recombination"/>
    <property type="evidence" value="ECO:0007669"/>
    <property type="project" value="UniProtKB-UniRule"/>
</dbReference>
<dbReference type="Gene3D" id="3.40.1360.10">
    <property type="match status" value="1"/>
</dbReference>
<dbReference type="Pfam" id="PF13662">
    <property type="entry name" value="Toprim_4"/>
    <property type="match status" value="1"/>
</dbReference>
<dbReference type="PROSITE" id="PS50880">
    <property type="entry name" value="TOPRIM"/>
    <property type="match status" value="1"/>
</dbReference>
<evidence type="ECO:0000256" key="3">
    <source>
        <dbReference type="ARBA" id="ARBA00022771"/>
    </source>
</evidence>
<dbReference type="InterPro" id="IPR023627">
    <property type="entry name" value="Rcmb_RecR"/>
</dbReference>
<dbReference type="SUPFAM" id="SSF111304">
    <property type="entry name" value="Recombination protein RecR"/>
    <property type="match status" value="1"/>
</dbReference>
<organism evidence="9 10">
    <name type="scientific">Candidatus Scatenecus faecavium</name>
    <dbReference type="NCBI Taxonomy" id="2840915"/>
    <lineage>
        <taxon>Bacteria</taxon>
        <taxon>Candidatus Scatenecus</taxon>
    </lineage>
</organism>
<keyword evidence="6 7" id="KW-0234">DNA repair</keyword>
<sequence>MIYPKSIATLIEHFQKFPSVGPKSAQRMAFYMLRMPESEVQKFAQAILEAKRNTRTCEVCFNLSSASPCEICTNPKRDRSIICVVAETKDLIAIEKTNEFKGLYHVLQGLISPMDGIGADDIRIKELLTRLASDEVKEVILALPPSVEGEATSLYLTKLIKPFGITISRIAFGLPVGADLEYADEITIAKAIEGRREI</sequence>
<dbReference type="Gene3D" id="6.10.250.240">
    <property type="match status" value="1"/>
</dbReference>
<evidence type="ECO:0000313" key="9">
    <source>
        <dbReference type="EMBL" id="HIS82424.1"/>
    </source>
</evidence>
<gene>
    <name evidence="7 9" type="primary">recR</name>
    <name evidence="9" type="ORF">IAD41_02305</name>
</gene>
<keyword evidence="2 7" id="KW-0227">DNA damage</keyword>
<protein>
    <recommendedName>
        <fullName evidence="7">Recombination protein RecR</fullName>
    </recommendedName>
</protein>
<keyword evidence="1 7" id="KW-0479">Metal-binding</keyword>
<keyword evidence="5 7" id="KW-0233">DNA recombination</keyword>
<dbReference type="Pfam" id="PF02132">
    <property type="entry name" value="RecR_ZnF"/>
    <property type="match status" value="1"/>
</dbReference>
<dbReference type="PANTHER" id="PTHR30446:SF0">
    <property type="entry name" value="RECOMBINATION PROTEIN RECR"/>
    <property type="match status" value="1"/>
</dbReference>
<dbReference type="AlphaFoldDB" id="A0A9D1FUN2"/>
<evidence type="ECO:0000256" key="4">
    <source>
        <dbReference type="ARBA" id="ARBA00022833"/>
    </source>
</evidence>
<evidence type="ECO:0000259" key="8">
    <source>
        <dbReference type="PROSITE" id="PS50880"/>
    </source>
</evidence>
<evidence type="ECO:0000256" key="7">
    <source>
        <dbReference type="HAMAP-Rule" id="MF_00017"/>
    </source>
</evidence>
<dbReference type="Pfam" id="PF21175">
    <property type="entry name" value="RecR_C"/>
    <property type="match status" value="1"/>
</dbReference>
<comment type="function">
    <text evidence="7">May play a role in DNA repair. It seems to be involved in an RecBC-independent recombinational process of DNA repair. It may act with RecF and RecO.</text>
</comment>
<dbReference type="InterPro" id="IPR034137">
    <property type="entry name" value="TOPRIM_RecR"/>
</dbReference>
<keyword evidence="3 7" id="KW-0863">Zinc-finger</keyword>
<dbReference type="Gene3D" id="1.10.8.420">
    <property type="entry name" value="RecR Domain 1"/>
    <property type="match status" value="1"/>
</dbReference>
<dbReference type="NCBIfam" id="TIGR00615">
    <property type="entry name" value="recR"/>
    <property type="match status" value="1"/>
</dbReference>
<evidence type="ECO:0000256" key="6">
    <source>
        <dbReference type="ARBA" id="ARBA00023204"/>
    </source>
</evidence>
<dbReference type="HAMAP" id="MF_00017">
    <property type="entry name" value="RecR"/>
    <property type="match status" value="1"/>
</dbReference>
<dbReference type="Proteomes" id="UP000824139">
    <property type="component" value="Unassembled WGS sequence"/>
</dbReference>
<reference evidence="9" key="2">
    <citation type="journal article" date="2021" name="PeerJ">
        <title>Extensive microbial diversity within the chicken gut microbiome revealed by metagenomics and culture.</title>
        <authorList>
            <person name="Gilroy R."/>
            <person name="Ravi A."/>
            <person name="Getino M."/>
            <person name="Pursley I."/>
            <person name="Horton D.L."/>
            <person name="Alikhan N.F."/>
            <person name="Baker D."/>
            <person name="Gharbi K."/>
            <person name="Hall N."/>
            <person name="Watson M."/>
            <person name="Adriaenssens E.M."/>
            <person name="Foster-Nyarko E."/>
            <person name="Jarju S."/>
            <person name="Secka A."/>
            <person name="Antonio M."/>
            <person name="Oren A."/>
            <person name="Chaudhuri R.R."/>
            <person name="La Ragione R."/>
            <person name="Hildebrand F."/>
            <person name="Pallen M.J."/>
        </authorList>
    </citation>
    <scope>NUCLEOTIDE SEQUENCE</scope>
    <source>
        <strain evidence="9">CHK152-2994</strain>
    </source>
</reference>
<feature type="zinc finger region" description="C4-type" evidence="7">
    <location>
        <begin position="57"/>
        <end position="72"/>
    </location>
</feature>
<name>A0A9D1FUN2_9BACT</name>
<dbReference type="SMART" id="SM00493">
    <property type="entry name" value="TOPRIM"/>
    <property type="match status" value="1"/>
</dbReference>
<accession>A0A9D1FUN2</accession>
<dbReference type="CDD" id="cd01025">
    <property type="entry name" value="TOPRIM_recR"/>
    <property type="match status" value="1"/>
</dbReference>
<evidence type="ECO:0000313" key="10">
    <source>
        <dbReference type="Proteomes" id="UP000824139"/>
    </source>
</evidence>
<dbReference type="GO" id="GO:0006281">
    <property type="term" value="P:DNA repair"/>
    <property type="evidence" value="ECO:0007669"/>
    <property type="project" value="UniProtKB-UniRule"/>
</dbReference>
<proteinExistence type="inferred from homology"/>
<dbReference type="InterPro" id="IPR000093">
    <property type="entry name" value="DNA_Rcmb_RecR"/>
</dbReference>
<evidence type="ECO:0000256" key="5">
    <source>
        <dbReference type="ARBA" id="ARBA00023172"/>
    </source>
</evidence>
<dbReference type="PANTHER" id="PTHR30446">
    <property type="entry name" value="RECOMBINATION PROTEIN RECR"/>
    <property type="match status" value="1"/>
</dbReference>